<dbReference type="RefSeq" id="WP_231820060.1">
    <property type="nucleotide sequence ID" value="NZ_CP082781.1"/>
</dbReference>
<organism evidence="1 2">
    <name type="scientific">Microbacterium resistens</name>
    <dbReference type="NCBI Taxonomy" id="156977"/>
    <lineage>
        <taxon>Bacteria</taxon>
        <taxon>Bacillati</taxon>
        <taxon>Actinomycetota</taxon>
        <taxon>Actinomycetes</taxon>
        <taxon>Micrococcales</taxon>
        <taxon>Microbacteriaceae</taxon>
        <taxon>Microbacterium</taxon>
    </lineage>
</organism>
<reference evidence="1 2" key="1">
    <citation type="submission" date="2023-01" db="EMBL/GenBank/DDBJ databases">
        <title>Characterization of estradiol degrading bacteria Microbacterium sp. MZT7 and reveal degrading genes through genome analysis.</title>
        <authorList>
            <person name="Hao P."/>
            <person name="Gao Y."/>
        </authorList>
    </citation>
    <scope>NUCLEOTIDE SEQUENCE [LARGE SCALE GENOMIC DNA]</scope>
    <source>
        <strain evidence="1 2">MZT7</strain>
    </source>
</reference>
<evidence type="ECO:0000313" key="2">
    <source>
        <dbReference type="Proteomes" id="UP001199642"/>
    </source>
</evidence>
<keyword evidence="2" id="KW-1185">Reference proteome</keyword>
<accession>A0ABY3RQH9</accession>
<dbReference type="Proteomes" id="UP001199642">
    <property type="component" value="Chromosome"/>
</dbReference>
<sequence length="87" mass="9500">MNGYETKAELGHDWIRTERTVEALDTIRDLHDMQSFADDVNATVLDNAGQQIVMQVNGWAVIPAGQHAQEAADLIDRAVEALDAPGV</sequence>
<dbReference type="EMBL" id="CP082781">
    <property type="protein sequence ID" value="UGS26343.1"/>
    <property type="molecule type" value="Genomic_DNA"/>
</dbReference>
<protein>
    <submittedName>
        <fullName evidence="1">Uncharacterized protein</fullName>
    </submittedName>
</protein>
<name>A0ABY3RQH9_9MICO</name>
<proteinExistence type="predicted"/>
<evidence type="ECO:0000313" key="1">
    <source>
        <dbReference type="EMBL" id="UGS26343.1"/>
    </source>
</evidence>
<gene>
    <name evidence="1" type="ORF">K8F61_17210</name>
</gene>